<keyword evidence="2" id="KW-1185">Reference proteome</keyword>
<proteinExistence type="predicted"/>
<accession>A0A4C1Y1S6</accession>
<name>A0A4C1Y1S6_EUMVA</name>
<dbReference type="AlphaFoldDB" id="A0A4C1Y1S6"/>
<comment type="caution">
    <text evidence="1">The sequence shown here is derived from an EMBL/GenBank/DDBJ whole genome shotgun (WGS) entry which is preliminary data.</text>
</comment>
<dbReference type="Proteomes" id="UP000299102">
    <property type="component" value="Unassembled WGS sequence"/>
</dbReference>
<gene>
    <name evidence="1" type="ORF">EVAR_42458_1</name>
</gene>
<organism evidence="1 2">
    <name type="scientific">Eumeta variegata</name>
    <name type="common">Bagworm moth</name>
    <name type="synonym">Eumeta japonica</name>
    <dbReference type="NCBI Taxonomy" id="151549"/>
    <lineage>
        <taxon>Eukaryota</taxon>
        <taxon>Metazoa</taxon>
        <taxon>Ecdysozoa</taxon>
        <taxon>Arthropoda</taxon>
        <taxon>Hexapoda</taxon>
        <taxon>Insecta</taxon>
        <taxon>Pterygota</taxon>
        <taxon>Neoptera</taxon>
        <taxon>Endopterygota</taxon>
        <taxon>Lepidoptera</taxon>
        <taxon>Glossata</taxon>
        <taxon>Ditrysia</taxon>
        <taxon>Tineoidea</taxon>
        <taxon>Psychidae</taxon>
        <taxon>Oiketicinae</taxon>
        <taxon>Eumeta</taxon>
    </lineage>
</organism>
<evidence type="ECO:0000313" key="1">
    <source>
        <dbReference type="EMBL" id="GBP68507.1"/>
    </source>
</evidence>
<dbReference type="EMBL" id="BGZK01001013">
    <property type="protein sequence ID" value="GBP68507.1"/>
    <property type="molecule type" value="Genomic_DNA"/>
</dbReference>
<evidence type="ECO:0000313" key="2">
    <source>
        <dbReference type="Proteomes" id="UP000299102"/>
    </source>
</evidence>
<sequence length="164" mass="18631">MALSRSHLLCCCYPQNNKSLHIFCLCEPTRDSEAFDHLSLPPATKAPRTRSADEQAKCLCVNEWESTASALRPTFTSRRVTFYCAGRSSPAHRPAVIGACVNFYSAGWSPYLLPRSLSSRPAARTSTRLRRRLRRRSSGDIVTAAEETLKSRRKEDELRDVRRW</sequence>
<protein>
    <submittedName>
        <fullName evidence="1">Uncharacterized protein</fullName>
    </submittedName>
</protein>
<reference evidence="1 2" key="1">
    <citation type="journal article" date="2019" name="Commun. Biol.">
        <title>The bagworm genome reveals a unique fibroin gene that provides high tensile strength.</title>
        <authorList>
            <person name="Kono N."/>
            <person name="Nakamura H."/>
            <person name="Ohtoshi R."/>
            <person name="Tomita M."/>
            <person name="Numata K."/>
            <person name="Arakawa K."/>
        </authorList>
    </citation>
    <scope>NUCLEOTIDE SEQUENCE [LARGE SCALE GENOMIC DNA]</scope>
</reference>